<feature type="compositionally biased region" description="Low complexity" evidence="11">
    <location>
        <begin position="57"/>
        <end position="72"/>
    </location>
</feature>
<evidence type="ECO:0000256" key="2">
    <source>
        <dbReference type="ARBA" id="ARBA00004496"/>
    </source>
</evidence>
<keyword evidence="6" id="KW-0597">Phosphoprotein</keyword>
<evidence type="ECO:0000256" key="1">
    <source>
        <dbReference type="ARBA" id="ARBA00004240"/>
    </source>
</evidence>
<comment type="function">
    <text evidence="10">Plays an important role in control of proteasome function. Inhibits the hydrolysis of protein and peptide substrates by the 20S proteasome. Also inhibits the activation of the proteasome by the proteasome regulatory proteins PA700 and PA28.</text>
</comment>
<dbReference type="PANTHER" id="PTHR13266:SF1">
    <property type="entry name" value="PROTEASOME INHIBITOR PI31 SUBUNIT"/>
    <property type="match status" value="1"/>
</dbReference>
<evidence type="ECO:0000256" key="7">
    <source>
        <dbReference type="ARBA" id="ARBA00022824"/>
    </source>
</evidence>
<gene>
    <name evidence="14" type="ORF">HK100_011082</name>
</gene>
<name>A0AAD5T351_9FUNG</name>
<comment type="similarity">
    <text evidence="3">Belongs to the proteasome inhibitor PI31 family.</text>
</comment>
<sequence>MSQRISEVTVALINSTINRQDDRELNQPVTVRILSASDLTMLLLHSQLQVLGFRTPPSQSSVSTSNDSNSPQLPQTWNGAGTGSGPYDLSYRHTKSALSFALKAVVLANKLLVHCVAVEDGSIFSLELPLLQIYASSATFPLVFTPPTSAIQSELTAEEDATAAVAVISVDENPVVALFADGVTGIEELLYKFKTAIVDKVAPNLNKEGYQPPTNSGTSSASRQGRDGNDADDAGLRDPRFIRPRVPIGGGGYGGFGIGTGGVGGDIDLDPFSAAPGIIPPRGGLGGGGGLYVGPGHPVFGGGGGYGGFGSGGGGIYGGPGGDLLPPGAVPPGARFDPIGPFGGRPSGGLSGGSGRGGWGVGNPFGDGGFGGGVPSGRGGRGGRGGGAGGNQGGSGRLGGAPDNDDFGPPGFDDDMYT</sequence>
<dbReference type="GO" id="GO:0000502">
    <property type="term" value="C:proteasome complex"/>
    <property type="evidence" value="ECO:0007669"/>
    <property type="project" value="UniProtKB-KW"/>
</dbReference>
<evidence type="ECO:0000256" key="6">
    <source>
        <dbReference type="ARBA" id="ARBA00022553"/>
    </source>
</evidence>
<dbReference type="InterPro" id="IPR045128">
    <property type="entry name" value="PI31-like"/>
</dbReference>
<keyword evidence="4" id="KW-0488">Methylation</keyword>
<evidence type="ECO:0000259" key="13">
    <source>
        <dbReference type="Pfam" id="PF11566"/>
    </source>
</evidence>
<feature type="region of interest" description="Disordered" evidence="11">
    <location>
        <begin position="57"/>
        <end position="79"/>
    </location>
</feature>
<keyword evidence="15" id="KW-1185">Reference proteome</keyword>
<evidence type="ECO:0000256" key="3">
    <source>
        <dbReference type="ARBA" id="ARBA00006405"/>
    </source>
</evidence>
<feature type="domain" description="PI31 proteasome regulator C-terminal" evidence="12">
    <location>
        <begin position="265"/>
        <end position="341"/>
    </location>
</feature>
<evidence type="ECO:0000256" key="9">
    <source>
        <dbReference type="ARBA" id="ARBA00022990"/>
    </source>
</evidence>
<dbReference type="Proteomes" id="UP001211907">
    <property type="component" value="Unassembled WGS sequence"/>
</dbReference>
<dbReference type="GO" id="GO:0070628">
    <property type="term" value="F:proteasome binding"/>
    <property type="evidence" value="ECO:0007669"/>
    <property type="project" value="InterPro"/>
</dbReference>
<protein>
    <recommendedName>
        <fullName evidence="16">Proteasome inhibitor PI31 subunit</fullName>
    </recommendedName>
</protein>
<keyword evidence="7" id="KW-0256">Endoplasmic reticulum</keyword>
<feature type="compositionally biased region" description="Gly residues" evidence="11">
    <location>
        <begin position="341"/>
        <end position="399"/>
    </location>
</feature>
<dbReference type="AlphaFoldDB" id="A0AAD5T351"/>
<evidence type="ECO:0000313" key="15">
    <source>
        <dbReference type="Proteomes" id="UP001211907"/>
    </source>
</evidence>
<dbReference type="InterPro" id="IPR021625">
    <property type="entry name" value="PI31_Prot_N"/>
</dbReference>
<feature type="compositionally biased region" description="Basic and acidic residues" evidence="11">
    <location>
        <begin position="224"/>
        <end position="241"/>
    </location>
</feature>
<feature type="compositionally biased region" description="Polar residues" evidence="11">
    <location>
        <begin position="212"/>
        <end position="223"/>
    </location>
</feature>
<dbReference type="Pfam" id="PF11566">
    <property type="entry name" value="PI31_Prot_N"/>
    <property type="match status" value="1"/>
</dbReference>
<evidence type="ECO:0000256" key="8">
    <source>
        <dbReference type="ARBA" id="ARBA00022942"/>
    </source>
</evidence>
<accession>A0AAD5T351</accession>
<keyword evidence="5" id="KW-0963">Cytoplasm</keyword>
<evidence type="ECO:0000256" key="10">
    <source>
        <dbReference type="ARBA" id="ARBA00024805"/>
    </source>
</evidence>
<dbReference type="Gene3D" id="3.40.1000.30">
    <property type="match status" value="1"/>
</dbReference>
<keyword evidence="9" id="KW-0007">Acetylation</keyword>
<dbReference type="GO" id="GO:0004866">
    <property type="term" value="F:endopeptidase inhibitor activity"/>
    <property type="evidence" value="ECO:0007669"/>
    <property type="project" value="InterPro"/>
</dbReference>
<dbReference type="GO" id="GO:0005783">
    <property type="term" value="C:endoplasmic reticulum"/>
    <property type="evidence" value="ECO:0007669"/>
    <property type="project" value="UniProtKB-SubCell"/>
</dbReference>
<comment type="subcellular location">
    <subcellularLocation>
        <location evidence="2">Cytoplasm</location>
    </subcellularLocation>
    <subcellularLocation>
        <location evidence="1">Endoplasmic reticulum</location>
    </subcellularLocation>
</comment>
<feature type="region of interest" description="Disordered" evidence="11">
    <location>
        <begin position="341"/>
        <end position="418"/>
    </location>
</feature>
<evidence type="ECO:0000256" key="4">
    <source>
        <dbReference type="ARBA" id="ARBA00022481"/>
    </source>
</evidence>
<evidence type="ECO:0000256" key="5">
    <source>
        <dbReference type="ARBA" id="ARBA00022490"/>
    </source>
</evidence>
<dbReference type="GO" id="GO:0043161">
    <property type="term" value="P:proteasome-mediated ubiquitin-dependent protein catabolic process"/>
    <property type="evidence" value="ECO:0007669"/>
    <property type="project" value="InterPro"/>
</dbReference>
<dbReference type="InterPro" id="IPR013886">
    <property type="entry name" value="PI31_Prot_C"/>
</dbReference>
<evidence type="ECO:0000313" key="14">
    <source>
        <dbReference type="EMBL" id="KAJ3124868.1"/>
    </source>
</evidence>
<dbReference type="PANTHER" id="PTHR13266">
    <property type="entry name" value="PROTEASOME INHIBITOR"/>
    <property type="match status" value="1"/>
</dbReference>
<keyword evidence="8" id="KW-0647">Proteasome</keyword>
<feature type="domain" description="PI31 proteasome regulator N-terminal" evidence="13">
    <location>
        <begin position="34"/>
        <end position="208"/>
    </location>
</feature>
<dbReference type="Pfam" id="PF08577">
    <property type="entry name" value="PI31_Prot_C"/>
    <property type="match status" value="1"/>
</dbReference>
<evidence type="ECO:0000259" key="12">
    <source>
        <dbReference type="Pfam" id="PF08577"/>
    </source>
</evidence>
<evidence type="ECO:0008006" key="16">
    <source>
        <dbReference type="Google" id="ProtNLM"/>
    </source>
</evidence>
<evidence type="ECO:0000256" key="11">
    <source>
        <dbReference type="SAM" id="MobiDB-lite"/>
    </source>
</evidence>
<comment type="caution">
    <text evidence="14">The sequence shown here is derived from an EMBL/GenBank/DDBJ whole genome shotgun (WGS) entry which is preliminary data.</text>
</comment>
<proteinExistence type="inferred from homology"/>
<feature type="region of interest" description="Disordered" evidence="11">
    <location>
        <begin position="205"/>
        <end position="242"/>
    </location>
</feature>
<dbReference type="EMBL" id="JADGJH010000645">
    <property type="protein sequence ID" value="KAJ3124868.1"/>
    <property type="molecule type" value="Genomic_DNA"/>
</dbReference>
<organism evidence="14 15">
    <name type="scientific">Physocladia obscura</name>
    <dbReference type="NCBI Taxonomy" id="109957"/>
    <lineage>
        <taxon>Eukaryota</taxon>
        <taxon>Fungi</taxon>
        <taxon>Fungi incertae sedis</taxon>
        <taxon>Chytridiomycota</taxon>
        <taxon>Chytridiomycota incertae sedis</taxon>
        <taxon>Chytridiomycetes</taxon>
        <taxon>Chytridiales</taxon>
        <taxon>Chytriomycetaceae</taxon>
        <taxon>Physocladia</taxon>
    </lineage>
</organism>
<reference evidence="14" key="1">
    <citation type="submission" date="2020-05" db="EMBL/GenBank/DDBJ databases">
        <title>Phylogenomic resolution of chytrid fungi.</title>
        <authorList>
            <person name="Stajich J.E."/>
            <person name="Amses K."/>
            <person name="Simmons R."/>
            <person name="Seto K."/>
            <person name="Myers J."/>
            <person name="Bonds A."/>
            <person name="Quandt C.A."/>
            <person name="Barry K."/>
            <person name="Liu P."/>
            <person name="Grigoriev I."/>
            <person name="Longcore J.E."/>
            <person name="James T.Y."/>
        </authorList>
    </citation>
    <scope>NUCLEOTIDE SEQUENCE</scope>
    <source>
        <strain evidence="14">JEL0513</strain>
    </source>
</reference>